<reference evidence="1" key="1">
    <citation type="journal article" date="2015" name="Nature">
        <title>Complex archaea that bridge the gap between prokaryotes and eukaryotes.</title>
        <authorList>
            <person name="Spang A."/>
            <person name="Saw J.H."/>
            <person name="Jorgensen S.L."/>
            <person name="Zaremba-Niedzwiedzka K."/>
            <person name="Martijn J."/>
            <person name="Lind A.E."/>
            <person name="van Eijk R."/>
            <person name="Schleper C."/>
            <person name="Guy L."/>
            <person name="Ettema T.J."/>
        </authorList>
    </citation>
    <scope>NUCLEOTIDE SEQUENCE</scope>
</reference>
<dbReference type="EMBL" id="LAZR01004996">
    <property type="protein sequence ID" value="KKN03787.1"/>
    <property type="molecule type" value="Genomic_DNA"/>
</dbReference>
<organism evidence="1">
    <name type="scientific">marine sediment metagenome</name>
    <dbReference type="NCBI Taxonomy" id="412755"/>
    <lineage>
        <taxon>unclassified sequences</taxon>
        <taxon>metagenomes</taxon>
        <taxon>ecological metagenomes</taxon>
    </lineage>
</organism>
<accession>A0A0F9MWK6</accession>
<proteinExistence type="predicted"/>
<evidence type="ECO:0000313" key="1">
    <source>
        <dbReference type="EMBL" id="KKN03787.1"/>
    </source>
</evidence>
<gene>
    <name evidence="1" type="ORF">LCGC14_1104240</name>
</gene>
<protein>
    <submittedName>
        <fullName evidence="1">Uncharacterized protein</fullName>
    </submittedName>
</protein>
<dbReference type="AlphaFoldDB" id="A0A0F9MWK6"/>
<comment type="caution">
    <text evidence="1">The sequence shown here is derived from an EMBL/GenBank/DDBJ whole genome shotgun (WGS) entry which is preliminary data.</text>
</comment>
<sequence>MLETVNTYSCGCVVRSDTEHIDYADVVYCRMHDKAPLMLKALREISEGRGAYALDAYKHARNTIVDMKSIAVTTIAEVEETKIENV</sequence>
<name>A0A0F9MWK6_9ZZZZ</name>